<evidence type="ECO:0000256" key="1">
    <source>
        <dbReference type="SAM" id="Phobius"/>
    </source>
</evidence>
<sequence length="197" mass="22120">MAAHFNTQNTRAHSIHDLKFEIAVVSRDRSYLLNNDLPAAASSTQIHKLFVDTFHKVHSPFVNLLYDVTISVGEVEILGPDLALNRSTNPPARVLSSRECPHMTAAFRGHITFPDIIKLQRLHPEYIWSTVPQSRTRSTFVMSLVVNQRKMLCWILFGIAVSLFCGVLVACTTKKVEIALGVVMVLFEMINLAKGYI</sequence>
<protein>
    <submittedName>
        <fullName evidence="2">Uncharacterized protein</fullName>
    </submittedName>
</protein>
<dbReference type="EMBL" id="JAVHJL010000009">
    <property type="protein sequence ID" value="KAK6497660.1"/>
    <property type="molecule type" value="Genomic_DNA"/>
</dbReference>
<proteinExistence type="predicted"/>
<evidence type="ECO:0000313" key="2">
    <source>
        <dbReference type="EMBL" id="KAK6497660.1"/>
    </source>
</evidence>
<feature type="transmembrane region" description="Helical" evidence="1">
    <location>
        <begin position="151"/>
        <end position="170"/>
    </location>
</feature>
<keyword evidence="3" id="KW-1185">Reference proteome</keyword>
<keyword evidence="1" id="KW-1133">Transmembrane helix</keyword>
<gene>
    <name evidence="2" type="ORF">TWF481_012065</name>
</gene>
<keyword evidence="1" id="KW-0812">Transmembrane</keyword>
<reference evidence="2 3" key="1">
    <citation type="submission" date="2023-08" db="EMBL/GenBank/DDBJ databases">
        <authorList>
            <person name="Palmer J.M."/>
        </authorList>
    </citation>
    <scope>NUCLEOTIDE SEQUENCE [LARGE SCALE GENOMIC DNA]</scope>
    <source>
        <strain evidence="2 3">TWF481</strain>
    </source>
</reference>
<name>A0AAV9VVZ8_9PEZI</name>
<dbReference type="AlphaFoldDB" id="A0AAV9VVZ8"/>
<dbReference type="Proteomes" id="UP001370758">
    <property type="component" value="Unassembled WGS sequence"/>
</dbReference>
<comment type="caution">
    <text evidence="2">The sequence shown here is derived from an EMBL/GenBank/DDBJ whole genome shotgun (WGS) entry which is preliminary data.</text>
</comment>
<organism evidence="2 3">
    <name type="scientific">Arthrobotrys musiformis</name>
    <dbReference type="NCBI Taxonomy" id="47236"/>
    <lineage>
        <taxon>Eukaryota</taxon>
        <taxon>Fungi</taxon>
        <taxon>Dikarya</taxon>
        <taxon>Ascomycota</taxon>
        <taxon>Pezizomycotina</taxon>
        <taxon>Orbiliomycetes</taxon>
        <taxon>Orbiliales</taxon>
        <taxon>Orbiliaceae</taxon>
        <taxon>Arthrobotrys</taxon>
    </lineage>
</organism>
<accession>A0AAV9VVZ8</accession>
<feature type="transmembrane region" description="Helical" evidence="1">
    <location>
        <begin position="176"/>
        <end position="193"/>
    </location>
</feature>
<evidence type="ECO:0000313" key="3">
    <source>
        <dbReference type="Proteomes" id="UP001370758"/>
    </source>
</evidence>
<keyword evidence="1" id="KW-0472">Membrane</keyword>